<organism evidence="2 3">
    <name type="scientific">Pipistrellus kuhlii</name>
    <name type="common">Kuhl's pipistrelle</name>
    <dbReference type="NCBI Taxonomy" id="59472"/>
    <lineage>
        <taxon>Eukaryota</taxon>
        <taxon>Metazoa</taxon>
        <taxon>Chordata</taxon>
        <taxon>Craniata</taxon>
        <taxon>Vertebrata</taxon>
        <taxon>Euteleostomi</taxon>
        <taxon>Mammalia</taxon>
        <taxon>Eutheria</taxon>
        <taxon>Laurasiatheria</taxon>
        <taxon>Chiroptera</taxon>
        <taxon>Yangochiroptera</taxon>
        <taxon>Vespertilionidae</taxon>
        <taxon>Pipistrellus</taxon>
    </lineage>
</organism>
<evidence type="ECO:0000313" key="2">
    <source>
        <dbReference type="EMBL" id="KAF6335190.1"/>
    </source>
</evidence>
<keyword evidence="3" id="KW-1185">Reference proteome</keyword>
<proteinExistence type="predicted"/>
<name>A0A7J7WDE7_PIPKU</name>
<protein>
    <submittedName>
        <fullName evidence="2">Golgin A4</fullName>
    </submittedName>
</protein>
<evidence type="ECO:0000313" key="3">
    <source>
        <dbReference type="Proteomes" id="UP000558488"/>
    </source>
</evidence>
<dbReference type="GO" id="GO:0031267">
    <property type="term" value="F:small GTPase binding"/>
    <property type="evidence" value="ECO:0007669"/>
    <property type="project" value="TreeGrafter"/>
</dbReference>
<gene>
    <name evidence="2" type="ORF">mPipKuh1_005714</name>
</gene>
<feature type="region of interest" description="Disordered" evidence="1">
    <location>
        <begin position="110"/>
        <end position="130"/>
    </location>
</feature>
<accession>A0A7J7WDE7</accession>
<dbReference type="EMBL" id="JACAGB010000011">
    <property type="protein sequence ID" value="KAF6335190.1"/>
    <property type="molecule type" value="Genomic_DNA"/>
</dbReference>
<dbReference type="PANTHER" id="PTHR19327:SF0">
    <property type="entry name" value="GOLGIN SUBFAMILY A MEMBER 4"/>
    <property type="match status" value="1"/>
</dbReference>
<feature type="compositionally biased region" description="Low complexity" evidence="1">
    <location>
        <begin position="13"/>
        <end position="43"/>
    </location>
</feature>
<dbReference type="GO" id="GO:0048193">
    <property type="term" value="P:Golgi vesicle transport"/>
    <property type="evidence" value="ECO:0007669"/>
    <property type="project" value="TreeGrafter"/>
</dbReference>
<feature type="region of interest" description="Disordered" evidence="1">
    <location>
        <begin position="1"/>
        <end position="64"/>
    </location>
</feature>
<dbReference type="AlphaFoldDB" id="A0A7J7WDE7"/>
<dbReference type="Proteomes" id="UP000558488">
    <property type="component" value="Unassembled WGS sequence"/>
</dbReference>
<sequence length="166" mass="18940">MFKKLKQKVSEEQQQFQQALASSQASSNSSTPTGTRSRTSSFTEQFDEGTPNRESGDTQTFAQKLQLRVPSMESLFRSPLKESLFRSSSKESLVRTSSRESLNRLDLDLSAATFDPPSDMESEAEDSLGNFDSLNKEQLIQWLRRMERRLNSYKGKYSESWLRSSS</sequence>
<dbReference type="GO" id="GO:0005794">
    <property type="term" value="C:Golgi apparatus"/>
    <property type="evidence" value="ECO:0007669"/>
    <property type="project" value="TreeGrafter"/>
</dbReference>
<reference evidence="2 3" key="1">
    <citation type="journal article" date="2020" name="Nature">
        <title>Six reference-quality genomes reveal evolution of bat adaptations.</title>
        <authorList>
            <person name="Jebb D."/>
            <person name="Huang Z."/>
            <person name="Pippel M."/>
            <person name="Hughes G.M."/>
            <person name="Lavrichenko K."/>
            <person name="Devanna P."/>
            <person name="Winkler S."/>
            <person name="Jermiin L.S."/>
            <person name="Skirmuntt E.C."/>
            <person name="Katzourakis A."/>
            <person name="Burkitt-Gray L."/>
            <person name="Ray D.A."/>
            <person name="Sullivan K.A.M."/>
            <person name="Roscito J.G."/>
            <person name="Kirilenko B.M."/>
            <person name="Davalos L.M."/>
            <person name="Corthals A.P."/>
            <person name="Power M.L."/>
            <person name="Jones G."/>
            <person name="Ransome R.D."/>
            <person name="Dechmann D.K.N."/>
            <person name="Locatelli A.G."/>
            <person name="Puechmaille S.J."/>
            <person name="Fedrigo O."/>
            <person name="Jarvis E.D."/>
            <person name="Hiller M."/>
            <person name="Vernes S.C."/>
            <person name="Myers E.W."/>
            <person name="Teeling E.C."/>
        </authorList>
    </citation>
    <scope>NUCLEOTIDE SEQUENCE [LARGE SCALE GENOMIC DNA]</scope>
    <source>
        <strain evidence="2">MPipKuh1</strain>
        <tissue evidence="2">Flight muscle</tissue>
    </source>
</reference>
<dbReference type="PANTHER" id="PTHR19327">
    <property type="entry name" value="GOLGIN"/>
    <property type="match status" value="1"/>
</dbReference>
<comment type="caution">
    <text evidence="2">The sequence shown here is derived from an EMBL/GenBank/DDBJ whole genome shotgun (WGS) entry which is preliminary data.</text>
</comment>
<evidence type="ECO:0000256" key="1">
    <source>
        <dbReference type="SAM" id="MobiDB-lite"/>
    </source>
</evidence>